<feature type="domain" description="Peptidase S11 D-alanyl-D-alanine carboxypeptidase A N-terminal" evidence="11">
    <location>
        <begin position="57"/>
        <end position="275"/>
    </location>
</feature>
<proteinExistence type="inferred from homology"/>
<evidence type="ECO:0000256" key="1">
    <source>
        <dbReference type="ARBA" id="ARBA00007164"/>
    </source>
</evidence>
<dbReference type="InterPro" id="IPR018044">
    <property type="entry name" value="Peptidase_S11"/>
</dbReference>
<evidence type="ECO:0000313" key="12">
    <source>
        <dbReference type="EMBL" id="KXU96844.1"/>
    </source>
</evidence>
<feature type="active site" description="Acyl-ester intermediate" evidence="7">
    <location>
        <position position="82"/>
    </location>
</feature>
<sequence>MPDIHAAGDGTGRRKQAGTPRKRRSSLRKWAGLMAGVALGSFVTQRAAHAQYAGQISSIVMDARTGAVLSQEDPDLRRYPASLTKLMTLYMAFSALRAGTITLDQTVPVSIHASTMEPSKLGLVPGSHLTVEQAMLALVTKSANDAACALGEFLGGGSEPQFAAMMTQQARALGMSNTTFRNASGLPDPDQLTTARDLAVLARHIVTDFPEDYHYFSVAAFRFHGRMIPNHNPMLKAYVGADGMKTGYTQEAGRNLVTSALRNDVRLVGVVMGASSNTQRTLAMADQLDRGFDAEGVAPVARPLVLARNTVPSHRTRGGRVIMLAAASSRHAPMEVAEASAARHTTVRHGRRYVLATPVANGHHIRLIGAKVRPATATTHRAHAGHTSRNHT</sequence>
<evidence type="ECO:0000313" key="13">
    <source>
        <dbReference type="Proteomes" id="UP000075473"/>
    </source>
</evidence>
<feature type="active site" description="Proton acceptor" evidence="7">
    <location>
        <position position="85"/>
    </location>
</feature>
<feature type="region of interest" description="Disordered" evidence="10">
    <location>
        <begin position="1"/>
        <end position="25"/>
    </location>
</feature>
<dbReference type="GO" id="GO:0009252">
    <property type="term" value="P:peptidoglycan biosynthetic process"/>
    <property type="evidence" value="ECO:0007669"/>
    <property type="project" value="UniProtKB-KW"/>
</dbReference>
<evidence type="ECO:0000256" key="5">
    <source>
        <dbReference type="ARBA" id="ARBA00022984"/>
    </source>
</evidence>
<name>A0A149QHQ6_9PROT</name>
<keyword evidence="12" id="KW-0645">Protease</keyword>
<dbReference type="EMBL" id="LHZA01000124">
    <property type="protein sequence ID" value="KXU96844.1"/>
    <property type="molecule type" value="Genomic_DNA"/>
</dbReference>
<dbReference type="SUPFAM" id="SSF56601">
    <property type="entry name" value="beta-lactamase/transpeptidase-like"/>
    <property type="match status" value="1"/>
</dbReference>
<keyword evidence="3" id="KW-0378">Hydrolase</keyword>
<gene>
    <name evidence="12" type="ORF">AD928_04230</name>
</gene>
<comment type="caution">
    <text evidence="12">The sequence shown here is derived from an EMBL/GenBank/DDBJ whole genome shotgun (WGS) entry which is preliminary data.</text>
</comment>
<reference evidence="12 13" key="1">
    <citation type="submission" date="2015-06" db="EMBL/GenBank/DDBJ databases">
        <title>Improved classification and identification of acetic acid bacteria using matrix-assisted laser desorption/ionization time-of-flight mass spectrometry; Gluconobacter nephelii and Gluconobacter uchimurae are later heterotypic synonyms of Gluconobacter japonicus and Gluconobacter oxydans, respectively.</title>
        <authorList>
            <person name="Li L."/>
            <person name="Cleenwerck I."/>
            <person name="De Vuyst L."/>
            <person name="Vandamme P."/>
        </authorList>
    </citation>
    <scope>NUCLEOTIDE SEQUENCE [LARGE SCALE GENOMIC DNA]</scope>
    <source>
        <strain evidence="12 13">LMG 1625</strain>
    </source>
</reference>
<feature type="active site" evidence="7">
    <location>
        <position position="142"/>
    </location>
</feature>
<feature type="compositionally biased region" description="Basic residues" evidence="10">
    <location>
        <begin position="13"/>
        <end position="25"/>
    </location>
</feature>
<feature type="binding site" evidence="8">
    <location>
        <position position="245"/>
    </location>
    <ligand>
        <name>substrate</name>
    </ligand>
</feature>
<evidence type="ECO:0000256" key="6">
    <source>
        <dbReference type="ARBA" id="ARBA00023316"/>
    </source>
</evidence>
<dbReference type="PANTHER" id="PTHR21581">
    <property type="entry name" value="D-ALANYL-D-ALANINE CARBOXYPEPTIDASE"/>
    <property type="match status" value="1"/>
</dbReference>
<organism evidence="12 13">
    <name type="scientific">Acetobacter cerevisiae</name>
    <dbReference type="NCBI Taxonomy" id="178900"/>
    <lineage>
        <taxon>Bacteria</taxon>
        <taxon>Pseudomonadati</taxon>
        <taxon>Pseudomonadota</taxon>
        <taxon>Alphaproteobacteria</taxon>
        <taxon>Acetobacterales</taxon>
        <taxon>Acetobacteraceae</taxon>
        <taxon>Acetobacter</taxon>
    </lineage>
</organism>
<dbReference type="GO" id="GO:0009002">
    <property type="term" value="F:serine-type D-Ala-D-Ala carboxypeptidase activity"/>
    <property type="evidence" value="ECO:0007669"/>
    <property type="project" value="InterPro"/>
</dbReference>
<evidence type="ECO:0000259" key="11">
    <source>
        <dbReference type="Pfam" id="PF00768"/>
    </source>
</evidence>
<keyword evidence="2" id="KW-0732">Signal</keyword>
<evidence type="ECO:0000256" key="3">
    <source>
        <dbReference type="ARBA" id="ARBA00022801"/>
    </source>
</evidence>
<protein>
    <submittedName>
        <fullName evidence="12">D-alanyl-D-alanine carboxypeptidase</fullName>
    </submittedName>
</protein>
<keyword evidence="5" id="KW-0573">Peptidoglycan synthesis</keyword>
<keyword evidence="4" id="KW-0133">Cell shape</keyword>
<evidence type="ECO:0000256" key="2">
    <source>
        <dbReference type="ARBA" id="ARBA00022729"/>
    </source>
</evidence>
<dbReference type="Gene3D" id="3.40.710.10">
    <property type="entry name" value="DD-peptidase/beta-lactamase superfamily"/>
    <property type="match status" value="1"/>
</dbReference>
<dbReference type="Proteomes" id="UP000075473">
    <property type="component" value="Unassembled WGS sequence"/>
</dbReference>
<evidence type="ECO:0000256" key="10">
    <source>
        <dbReference type="SAM" id="MobiDB-lite"/>
    </source>
</evidence>
<dbReference type="GO" id="GO:0006508">
    <property type="term" value="P:proteolysis"/>
    <property type="evidence" value="ECO:0007669"/>
    <property type="project" value="InterPro"/>
</dbReference>
<evidence type="ECO:0000256" key="4">
    <source>
        <dbReference type="ARBA" id="ARBA00022960"/>
    </source>
</evidence>
<comment type="similarity">
    <text evidence="1 9">Belongs to the peptidase S11 family.</text>
</comment>
<dbReference type="PATRIC" id="fig|178900.5.peg.2838"/>
<dbReference type="AlphaFoldDB" id="A0A149QHQ6"/>
<dbReference type="GO" id="GO:0008360">
    <property type="term" value="P:regulation of cell shape"/>
    <property type="evidence" value="ECO:0007669"/>
    <property type="project" value="UniProtKB-KW"/>
</dbReference>
<dbReference type="Pfam" id="PF00768">
    <property type="entry name" value="Peptidase_S11"/>
    <property type="match status" value="1"/>
</dbReference>
<keyword evidence="6" id="KW-0961">Cell wall biogenesis/degradation</keyword>
<accession>A0A149QHQ6</accession>
<dbReference type="GO" id="GO:0071555">
    <property type="term" value="P:cell wall organization"/>
    <property type="evidence" value="ECO:0007669"/>
    <property type="project" value="UniProtKB-KW"/>
</dbReference>
<keyword evidence="12" id="KW-0121">Carboxypeptidase</keyword>
<dbReference type="InterPro" id="IPR012338">
    <property type="entry name" value="Beta-lactam/transpept-like"/>
</dbReference>
<evidence type="ECO:0000256" key="8">
    <source>
        <dbReference type="PIRSR" id="PIRSR618044-2"/>
    </source>
</evidence>
<dbReference type="PANTHER" id="PTHR21581:SF6">
    <property type="entry name" value="TRAFFICKING PROTEIN PARTICLE COMPLEX SUBUNIT 12"/>
    <property type="match status" value="1"/>
</dbReference>
<evidence type="ECO:0000256" key="9">
    <source>
        <dbReference type="RuleBase" id="RU004016"/>
    </source>
</evidence>
<dbReference type="InterPro" id="IPR001967">
    <property type="entry name" value="Peptidase_S11_N"/>
</dbReference>
<dbReference type="PRINTS" id="PR00725">
    <property type="entry name" value="DADACBPTASE1"/>
</dbReference>
<evidence type="ECO:0000256" key="7">
    <source>
        <dbReference type="PIRSR" id="PIRSR618044-1"/>
    </source>
</evidence>